<sequence>MSNEPPRPDAERDSPGEDERFRLKAEVEILREENAALREEYARVRRIRNRNAAVGLAVVGLVAVGGAVLLPSVRTILLVLGATGLFTATLVYSLEPTRVLPASVSEAVYGTLAANESSLVAELGLDGSPTYVPTDASGTPSVVLFVTRATDDDRPSLPDSDALFVISDGANEHGVALHPSGASLLDSVRRSIPDEVGRTPEDLGNGLAEAVETLGIVDAASAAVEDENRLTVSVSGQSYGSLDRFDHPVVSVFAVGLAATLDEPVRVEHVESTDETDSLVELRWGE</sequence>
<keyword evidence="1" id="KW-0175">Coiled coil</keyword>
<feature type="transmembrane region" description="Helical" evidence="2">
    <location>
        <begin position="52"/>
        <end position="70"/>
    </location>
</feature>
<keyword evidence="2" id="KW-0812">Transmembrane</keyword>
<dbReference type="InterPro" id="IPR058288">
    <property type="entry name" value="DUF7982"/>
</dbReference>
<dbReference type="OrthoDB" id="214277at2157"/>
<keyword evidence="2" id="KW-0472">Membrane</keyword>
<evidence type="ECO:0000313" key="4">
    <source>
        <dbReference type="EMBL" id="EFW91291.1"/>
    </source>
</evidence>
<gene>
    <name evidence="5" type="ORF">SAMN05444342_3015</name>
    <name evidence="4" type="ORF">ZOD2009_14321</name>
</gene>
<dbReference type="Pfam" id="PF25939">
    <property type="entry name" value="DUF7982"/>
    <property type="match status" value="1"/>
</dbReference>
<feature type="domain" description="DUF7982" evidence="3">
    <location>
        <begin position="22"/>
        <end position="284"/>
    </location>
</feature>
<dbReference type="EMBL" id="FRAN01000004">
    <property type="protein sequence ID" value="SHL09816.1"/>
    <property type="molecule type" value="Genomic_DNA"/>
</dbReference>
<reference evidence="7" key="3">
    <citation type="submission" date="2016-11" db="EMBL/GenBank/DDBJ databases">
        <authorList>
            <person name="Varghese N."/>
            <person name="Submissions S."/>
        </authorList>
    </citation>
    <scope>NUCLEOTIDE SEQUENCE [LARGE SCALE GENOMIC DNA]</scope>
    <source>
        <strain evidence="7">DX253</strain>
    </source>
</reference>
<reference evidence="5" key="2">
    <citation type="submission" date="2016-11" db="EMBL/GenBank/DDBJ databases">
        <authorList>
            <person name="Jaros S."/>
            <person name="Januszkiewicz K."/>
            <person name="Wedrychowicz H."/>
        </authorList>
    </citation>
    <scope>NUCLEOTIDE SEQUENCE [LARGE SCALE GENOMIC DNA]</scope>
    <source>
        <strain evidence="5">DX253</strain>
    </source>
</reference>
<dbReference type="AlphaFoldDB" id="E7QVM8"/>
<dbReference type="RefSeq" id="WP_007980925.1">
    <property type="nucleotide sequence ID" value="NZ_AEMG01000015.1"/>
</dbReference>
<organism evidence="4 6">
    <name type="scientific">Haladaptatus paucihalophilus DX253</name>
    <dbReference type="NCBI Taxonomy" id="797209"/>
    <lineage>
        <taxon>Archaea</taxon>
        <taxon>Methanobacteriati</taxon>
        <taxon>Methanobacteriota</taxon>
        <taxon>Stenosarchaea group</taxon>
        <taxon>Halobacteria</taxon>
        <taxon>Halobacteriales</taxon>
        <taxon>Haladaptataceae</taxon>
        <taxon>Haladaptatus</taxon>
    </lineage>
</organism>
<dbReference type="Proteomes" id="UP000003751">
    <property type="component" value="Unassembled WGS sequence"/>
</dbReference>
<dbReference type="EMBL" id="AEMG01000015">
    <property type="protein sequence ID" value="EFW91291.1"/>
    <property type="molecule type" value="Genomic_DNA"/>
</dbReference>
<feature type="coiled-coil region" evidence="1">
    <location>
        <begin position="20"/>
        <end position="47"/>
    </location>
</feature>
<name>E7QVM8_HALPU</name>
<evidence type="ECO:0000256" key="1">
    <source>
        <dbReference type="SAM" id="Coils"/>
    </source>
</evidence>
<evidence type="ECO:0000256" key="2">
    <source>
        <dbReference type="SAM" id="Phobius"/>
    </source>
</evidence>
<protein>
    <recommendedName>
        <fullName evidence="3">DUF7982 domain-containing protein</fullName>
    </recommendedName>
</protein>
<evidence type="ECO:0000313" key="6">
    <source>
        <dbReference type="Proteomes" id="UP000003751"/>
    </source>
</evidence>
<reference evidence="4 6" key="1">
    <citation type="journal article" date="2014" name="ISME J.">
        <title>Trehalose/2-sulfotrehalose biosynthesis and glycine-betaine uptake are widely spread mechanisms for osmoadaptation in the Halobacteriales.</title>
        <authorList>
            <person name="Youssef N.H."/>
            <person name="Savage-Ashlock K.N."/>
            <person name="McCully A.L."/>
            <person name="Luedtke B."/>
            <person name="Shaw E.I."/>
            <person name="Hoff W.D."/>
            <person name="Elshahed M.S."/>
        </authorList>
    </citation>
    <scope>NUCLEOTIDE SEQUENCE [LARGE SCALE GENOMIC DNA]</scope>
    <source>
        <strain evidence="4 6">DX253</strain>
    </source>
</reference>
<evidence type="ECO:0000313" key="7">
    <source>
        <dbReference type="Proteomes" id="UP000184203"/>
    </source>
</evidence>
<keyword evidence="2" id="KW-1133">Transmembrane helix</keyword>
<keyword evidence="7" id="KW-1185">Reference proteome</keyword>
<evidence type="ECO:0000313" key="5">
    <source>
        <dbReference type="EMBL" id="SHL09816.1"/>
    </source>
</evidence>
<dbReference type="eggNOG" id="arCOG03442">
    <property type="taxonomic scope" value="Archaea"/>
</dbReference>
<accession>E7QVM8</accession>
<dbReference type="STRING" id="797209.GCA_000376445_03379"/>
<proteinExistence type="predicted"/>
<evidence type="ECO:0000259" key="3">
    <source>
        <dbReference type="Pfam" id="PF25939"/>
    </source>
</evidence>
<dbReference type="Proteomes" id="UP000184203">
    <property type="component" value="Unassembled WGS sequence"/>
</dbReference>
<dbReference type="PATRIC" id="fig|797209.4.peg.2822"/>